<name>A0A7S2CUA0_9EUKA</name>
<evidence type="ECO:0000313" key="1">
    <source>
        <dbReference type="EMBL" id="CAD9435426.1"/>
    </source>
</evidence>
<proteinExistence type="predicted"/>
<organism evidence="1">
    <name type="scientific">Haptolina brevifila</name>
    <dbReference type="NCBI Taxonomy" id="156173"/>
    <lineage>
        <taxon>Eukaryota</taxon>
        <taxon>Haptista</taxon>
        <taxon>Haptophyta</taxon>
        <taxon>Prymnesiophyceae</taxon>
        <taxon>Prymnesiales</taxon>
        <taxon>Prymnesiaceae</taxon>
        <taxon>Haptolina</taxon>
    </lineage>
</organism>
<reference evidence="1" key="1">
    <citation type="submission" date="2021-01" db="EMBL/GenBank/DDBJ databases">
        <authorList>
            <person name="Corre E."/>
            <person name="Pelletier E."/>
            <person name="Niang G."/>
            <person name="Scheremetjew M."/>
            <person name="Finn R."/>
            <person name="Kale V."/>
            <person name="Holt S."/>
            <person name="Cochrane G."/>
            <person name="Meng A."/>
            <person name="Brown T."/>
            <person name="Cohen L."/>
        </authorList>
    </citation>
    <scope>NUCLEOTIDE SEQUENCE</scope>
    <source>
        <strain evidence="1">UTEX LB 985</strain>
    </source>
</reference>
<accession>A0A7S2CUA0</accession>
<sequence length="178" mass="19744">MAERVYRGIFCTGHTPMVGATAIQFGENAKHEFEEDYRSAHGMKEKKGPGLAKVYDFREVPKRPSPALPIAGCALARLGPRPNMARQSVTSSKAVGAWWTNPIFMEMKDAVAQKEGPPASMGLSTSSDCGRYFHDPLISLDDEIMSSLRLENGRKRVLPVEENSQFALEELPVQHRLL</sequence>
<gene>
    <name evidence="1" type="ORF">CBRE1094_LOCUS11561</name>
</gene>
<protein>
    <submittedName>
        <fullName evidence="1">Uncharacterized protein</fullName>
    </submittedName>
</protein>
<dbReference type="AlphaFoldDB" id="A0A7S2CUA0"/>
<dbReference type="EMBL" id="HBGU01021098">
    <property type="protein sequence ID" value="CAD9435426.1"/>
    <property type="molecule type" value="Transcribed_RNA"/>
</dbReference>